<dbReference type="Gene3D" id="3.90.1300.10">
    <property type="entry name" value="Amidase signature (AS) domain"/>
    <property type="match status" value="1"/>
</dbReference>
<dbReference type="InterPro" id="IPR023631">
    <property type="entry name" value="Amidase_dom"/>
</dbReference>
<name>A0A1H8MQ27_9GAMM</name>
<evidence type="ECO:0000259" key="2">
    <source>
        <dbReference type="Pfam" id="PF01425"/>
    </source>
</evidence>
<accession>A0A1H8MQ27</accession>
<dbReference type="SUPFAM" id="SSF75304">
    <property type="entry name" value="Amidase signature (AS) enzymes"/>
    <property type="match status" value="1"/>
</dbReference>
<dbReference type="Proteomes" id="UP000199493">
    <property type="component" value="Unassembled WGS sequence"/>
</dbReference>
<dbReference type="InterPro" id="IPR000120">
    <property type="entry name" value="Amidase"/>
</dbReference>
<dbReference type="PROSITE" id="PS00571">
    <property type="entry name" value="AMIDASES"/>
    <property type="match status" value="1"/>
</dbReference>
<dbReference type="RefSeq" id="WP_089675824.1">
    <property type="nucleotide sequence ID" value="NZ_FODB01000053.1"/>
</dbReference>
<organism evidence="3 4">
    <name type="scientific">Vreelandella aquamarina</name>
    <dbReference type="NCBI Taxonomy" id="77097"/>
    <lineage>
        <taxon>Bacteria</taxon>
        <taxon>Pseudomonadati</taxon>
        <taxon>Pseudomonadota</taxon>
        <taxon>Gammaproteobacteria</taxon>
        <taxon>Oceanospirillales</taxon>
        <taxon>Halomonadaceae</taxon>
        <taxon>Vreelandella</taxon>
    </lineage>
</organism>
<dbReference type="GO" id="GO:0016740">
    <property type="term" value="F:transferase activity"/>
    <property type="evidence" value="ECO:0007669"/>
    <property type="project" value="UniProtKB-KW"/>
</dbReference>
<evidence type="ECO:0000256" key="1">
    <source>
        <dbReference type="SAM" id="MobiDB-lite"/>
    </source>
</evidence>
<evidence type="ECO:0000313" key="4">
    <source>
        <dbReference type="Proteomes" id="UP000199493"/>
    </source>
</evidence>
<dbReference type="Pfam" id="PF01425">
    <property type="entry name" value="Amidase"/>
    <property type="match status" value="1"/>
</dbReference>
<dbReference type="STRING" id="77097.SAMN04490369_105312"/>
<dbReference type="InterPro" id="IPR036928">
    <property type="entry name" value="AS_sf"/>
</dbReference>
<protein>
    <submittedName>
        <fullName evidence="3">Aspartyl-tRNA(Asn)/glutamyl-tRNA(Gln) amidotransferase subunit A</fullName>
    </submittedName>
</protein>
<dbReference type="PANTHER" id="PTHR11895:SF176">
    <property type="entry name" value="AMIDASE AMID-RELATED"/>
    <property type="match status" value="1"/>
</dbReference>
<feature type="domain" description="Amidase" evidence="2">
    <location>
        <begin position="29"/>
        <end position="436"/>
    </location>
</feature>
<dbReference type="EMBL" id="FODB01000053">
    <property type="protein sequence ID" value="SEO19561.1"/>
    <property type="molecule type" value="Genomic_DNA"/>
</dbReference>
<feature type="region of interest" description="Disordered" evidence="1">
    <location>
        <begin position="135"/>
        <end position="156"/>
    </location>
</feature>
<gene>
    <name evidence="3" type="ORF">SAMN04490369_105312</name>
</gene>
<proteinExistence type="predicted"/>
<reference evidence="3 4" key="1">
    <citation type="submission" date="2016-10" db="EMBL/GenBank/DDBJ databases">
        <authorList>
            <person name="de Groot N.N."/>
        </authorList>
    </citation>
    <scope>NUCLEOTIDE SEQUENCE [LARGE SCALE GENOMIC DNA]</scope>
    <source>
        <strain evidence="3 4">558</strain>
    </source>
</reference>
<dbReference type="InterPro" id="IPR020556">
    <property type="entry name" value="Amidase_CS"/>
</dbReference>
<evidence type="ECO:0000313" key="3">
    <source>
        <dbReference type="EMBL" id="SEO19561.1"/>
    </source>
</evidence>
<dbReference type="PANTHER" id="PTHR11895">
    <property type="entry name" value="TRANSAMIDASE"/>
    <property type="match status" value="1"/>
</dbReference>
<dbReference type="AlphaFoldDB" id="A0A1H8MQ27"/>
<keyword evidence="3" id="KW-0808">Transferase</keyword>
<sequence length="454" mass="48315">MVSYPSTALAMGEAIQHGKLDPIILTRQCLAAAKESDAVFISLTPERAMFEAAAAARRQAQGASLGPLDGVPIAWKDLFDIAGAVTTAGSRVLTEKPAMYDATAVRHATAAGMVCLGKTNLTELAYSGLGLNPHYGTPHHTPGQGEPRVPGGSSSGSAVAVAKGIVPAAIGTDTAGSLRVPAAFNGLASYRPSQARHSRQGVTPLAHSLDTIGVIAQSLEDCLAIDDVMRGEEATTRERADPERTVIVLDTAYLDDERIEEGVRQNLERSAEQLINAGFHLIRRKLASVSDTLHLIQHHGWLGAAEAYTEYRELLESEAAEAMDPRVRQRLINAQKMAPDSIVTLYRQRRSLQAQLRHELAGATLLSPTVAHTAPLLAPLEDNPERFAEVNLATLRLSMVASLLDSPAIALPSGVDKNQQHTSIQLTAPCGEDEALMRVALAASDHLGFPAANQ</sequence>